<dbReference type="Pfam" id="PF08281">
    <property type="entry name" value="Sigma70_r4_2"/>
    <property type="match status" value="1"/>
</dbReference>
<dbReference type="InterPro" id="IPR013249">
    <property type="entry name" value="RNA_pol_sigma70_r4_t2"/>
</dbReference>
<dbReference type="GO" id="GO:0006352">
    <property type="term" value="P:DNA-templated transcription initiation"/>
    <property type="evidence" value="ECO:0007669"/>
    <property type="project" value="InterPro"/>
</dbReference>
<evidence type="ECO:0000256" key="4">
    <source>
        <dbReference type="ARBA" id="ARBA00023163"/>
    </source>
</evidence>
<evidence type="ECO:0000256" key="1">
    <source>
        <dbReference type="ARBA" id="ARBA00010641"/>
    </source>
</evidence>
<dbReference type="AlphaFoldDB" id="A0A2A7USL1"/>
<evidence type="ECO:0000313" key="8">
    <source>
        <dbReference type="Proteomes" id="UP000220246"/>
    </source>
</evidence>
<dbReference type="InterPro" id="IPR014284">
    <property type="entry name" value="RNA_pol_sigma-70_dom"/>
</dbReference>
<dbReference type="EMBL" id="PDEA01000001">
    <property type="protein sequence ID" value="PEH88224.1"/>
    <property type="molecule type" value="Genomic_DNA"/>
</dbReference>
<dbReference type="SUPFAM" id="SSF88946">
    <property type="entry name" value="Sigma2 domain of RNA polymerase sigma factors"/>
    <property type="match status" value="1"/>
</dbReference>
<dbReference type="SUPFAM" id="SSF88659">
    <property type="entry name" value="Sigma3 and sigma4 domains of RNA polymerase sigma factors"/>
    <property type="match status" value="1"/>
</dbReference>
<keyword evidence="4" id="KW-0804">Transcription</keyword>
<evidence type="ECO:0000259" key="5">
    <source>
        <dbReference type="Pfam" id="PF04542"/>
    </source>
</evidence>
<dbReference type="PANTHER" id="PTHR43133">
    <property type="entry name" value="RNA POLYMERASE ECF-TYPE SIGMA FACTO"/>
    <property type="match status" value="1"/>
</dbReference>
<dbReference type="InterPro" id="IPR013325">
    <property type="entry name" value="RNA_pol_sigma_r2"/>
</dbReference>
<evidence type="ECO:0000259" key="6">
    <source>
        <dbReference type="Pfam" id="PF08281"/>
    </source>
</evidence>
<comment type="caution">
    <text evidence="7">The sequence shown here is derived from an EMBL/GenBank/DDBJ whole genome shotgun (WGS) entry which is preliminary data.</text>
</comment>
<reference evidence="8" key="1">
    <citation type="submission" date="2017-09" db="EMBL/GenBank/DDBJ databases">
        <title>FDA dAtabase for Regulatory Grade micrObial Sequences (FDA-ARGOS): Supporting development and validation of Infectious Disease Dx tests.</title>
        <authorList>
            <person name="Minogue T."/>
            <person name="Wolcott M."/>
            <person name="Wasieloski L."/>
            <person name="Aguilar W."/>
            <person name="Moore D."/>
            <person name="Tallon L."/>
            <person name="Sadzewicz L."/>
            <person name="Ott S."/>
            <person name="Zhao X."/>
            <person name="Nagaraj S."/>
            <person name="Vavikolanu K."/>
            <person name="Aluvathingal J."/>
            <person name="Nadendla S."/>
            <person name="Sichtig H."/>
        </authorList>
    </citation>
    <scope>NUCLEOTIDE SEQUENCE [LARGE SCALE GENOMIC DNA]</scope>
    <source>
        <strain evidence="8">FDAARGOS_394</strain>
    </source>
</reference>
<dbReference type="Gene3D" id="1.10.1740.10">
    <property type="match status" value="1"/>
</dbReference>
<evidence type="ECO:0000313" key="7">
    <source>
        <dbReference type="EMBL" id="PEH88224.1"/>
    </source>
</evidence>
<dbReference type="Proteomes" id="UP000220246">
    <property type="component" value="Unassembled WGS sequence"/>
</dbReference>
<dbReference type="GeneID" id="80800156"/>
<dbReference type="GO" id="GO:0016987">
    <property type="term" value="F:sigma factor activity"/>
    <property type="evidence" value="ECO:0007669"/>
    <property type="project" value="UniProtKB-KW"/>
</dbReference>
<gene>
    <name evidence="7" type="ORF">CRM82_06070</name>
</gene>
<protein>
    <submittedName>
        <fullName evidence="7">RNA polymerase subunit sigma</fullName>
    </submittedName>
</protein>
<accession>A0A2A7USL1</accession>
<proteinExistence type="inferred from homology"/>
<dbReference type="InterPro" id="IPR007627">
    <property type="entry name" value="RNA_pol_sigma70_r2"/>
</dbReference>
<dbReference type="NCBIfam" id="TIGR02937">
    <property type="entry name" value="sigma70-ECF"/>
    <property type="match status" value="1"/>
</dbReference>
<keyword evidence="3" id="KW-0731">Sigma factor</keyword>
<dbReference type="InterPro" id="IPR039425">
    <property type="entry name" value="RNA_pol_sigma-70-like"/>
</dbReference>
<keyword evidence="8" id="KW-1185">Reference proteome</keyword>
<sequence length="184" mass="20464">MSSASSPLHADINALYIDHHNWLHGWLRRRLGSAAEAADLAHDTFVRLLTGRTERCFTHPAEARAYLKTTAQNLCINLWRRQEIERAWLEILATSPEASYPSAERQAMVLQALEEVGRMLQSLSPKAARAFTLAVVCDMTDDEVGAELGVSGRMVRKYVAQAMLGCLTLAARQTAAELRHEPLP</sequence>
<organism evidence="7 8">
    <name type="scientific">Comamonas terrigena</name>
    <dbReference type="NCBI Taxonomy" id="32013"/>
    <lineage>
        <taxon>Bacteria</taxon>
        <taxon>Pseudomonadati</taxon>
        <taxon>Pseudomonadota</taxon>
        <taxon>Betaproteobacteria</taxon>
        <taxon>Burkholderiales</taxon>
        <taxon>Comamonadaceae</taxon>
        <taxon>Comamonas</taxon>
    </lineage>
</organism>
<dbReference type="InterPro" id="IPR036388">
    <property type="entry name" value="WH-like_DNA-bd_sf"/>
</dbReference>
<feature type="domain" description="RNA polymerase sigma-70 region 2" evidence="5">
    <location>
        <begin position="15"/>
        <end position="82"/>
    </location>
</feature>
<dbReference type="RefSeq" id="WP_066540293.1">
    <property type="nucleotide sequence ID" value="NZ_DALZSI010000002.1"/>
</dbReference>
<dbReference type="GO" id="GO:0003677">
    <property type="term" value="F:DNA binding"/>
    <property type="evidence" value="ECO:0007669"/>
    <property type="project" value="InterPro"/>
</dbReference>
<dbReference type="Gene3D" id="1.10.10.10">
    <property type="entry name" value="Winged helix-like DNA-binding domain superfamily/Winged helix DNA-binding domain"/>
    <property type="match status" value="1"/>
</dbReference>
<name>A0A2A7USL1_COMTR</name>
<evidence type="ECO:0000256" key="2">
    <source>
        <dbReference type="ARBA" id="ARBA00023015"/>
    </source>
</evidence>
<dbReference type="Pfam" id="PF04542">
    <property type="entry name" value="Sigma70_r2"/>
    <property type="match status" value="1"/>
</dbReference>
<feature type="domain" description="RNA polymerase sigma factor 70 region 4 type 2" evidence="6">
    <location>
        <begin position="114"/>
        <end position="163"/>
    </location>
</feature>
<evidence type="ECO:0000256" key="3">
    <source>
        <dbReference type="ARBA" id="ARBA00023082"/>
    </source>
</evidence>
<comment type="similarity">
    <text evidence="1">Belongs to the sigma-70 factor family. ECF subfamily.</text>
</comment>
<dbReference type="InterPro" id="IPR013324">
    <property type="entry name" value="RNA_pol_sigma_r3/r4-like"/>
</dbReference>
<dbReference type="PANTHER" id="PTHR43133:SF63">
    <property type="entry name" value="RNA POLYMERASE SIGMA FACTOR FECI-RELATED"/>
    <property type="match status" value="1"/>
</dbReference>
<dbReference type="STRING" id="1219032.GCA_001515545_03335"/>
<dbReference type="OrthoDB" id="8536462at2"/>
<keyword evidence="2" id="KW-0805">Transcription regulation</keyword>